<dbReference type="STRING" id="1802701.A3A33_00410"/>
<proteinExistence type="predicted"/>
<name>A0A1F8GSF0_9BACT</name>
<dbReference type="EMBL" id="MGKP01000021">
    <property type="protein sequence ID" value="OGN28352.1"/>
    <property type="molecule type" value="Genomic_DNA"/>
</dbReference>
<dbReference type="Proteomes" id="UP000179047">
    <property type="component" value="Unassembled WGS sequence"/>
</dbReference>
<evidence type="ECO:0000313" key="2">
    <source>
        <dbReference type="Proteomes" id="UP000179047"/>
    </source>
</evidence>
<organism evidence="1 2">
    <name type="scientific">Candidatus Yanofskybacteria bacterium RIFCSPLOWO2_01_FULL_49_25</name>
    <dbReference type="NCBI Taxonomy" id="1802701"/>
    <lineage>
        <taxon>Bacteria</taxon>
        <taxon>Candidatus Yanofskyibacteriota</taxon>
    </lineage>
</organism>
<dbReference type="AlphaFoldDB" id="A0A1F8GSF0"/>
<protein>
    <submittedName>
        <fullName evidence="1">Uncharacterized protein</fullName>
    </submittedName>
</protein>
<comment type="caution">
    <text evidence="1">The sequence shown here is derived from an EMBL/GenBank/DDBJ whole genome shotgun (WGS) entry which is preliminary data.</text>
</comment>
<accession>A0A1F8GSF0</accession>
<gene>
    <name evidence="1" type="ORF">A3A33_00410</name>
</gene>
<evidence type="ECO:0000313" key="1">
    <source>
        <dbReference type="EMBL" id="OGN28352.1"/>
    </source>
</evidence>
<reference evidence="1 2" key="1">
    <citation type="journal article" date="2016" name="Nat. Commun.">
        <title>Thousands of microbial genomes shed light on interconnected biogeochemical processes in an aquifer system.</title>
        <authorList>
            <person name="Anantharaman K."/>
            <person name="Brown C.T."/>
            <person name="Hug L.A."/>
            <person name="Sharon I."/>
            <person name="Castelle C.J."/>
            <person name="Probst A.J."/>
            <person name="Thomas B.C."/>
            <person name="Singh A."/>
            <person name="Wilkins M.J."/>
            <person name="Karaoz U."/>
            <person name="Brodie E.L."/>
            <person name="Williams K.H."/>
            <person name="Hubbard S.S."/>
            <person name="Banfield J.F."/>
        </authorList>
    </citation>
    <scope>NUCLEOTIDE SEQUENCE [LARGE SCALE GENOMIC DNA]</scope>
</reference>
<sequence length="121" mass="12897">MKIIEGTRITETPPEQLSGVKLRQKYAEVCMAIGAYMEYANGAGPMRGPDIRTLREYEMALTARIDKLLEGGEGKATADPSKCGGICHVDARRTCLGRCCVNCLSSTTGVAPATSVIQANS</sequence>